<comment type="caution">
    <text evidence="3">The sequence shown here is derived from an EMBL/GenBank/DDBJ whole genome shotgun (WGS) entry which is preliminary data.</text>
</comment>
<gene>
    <name evidence="3" type="ORF">EHI47_12065</name>
</gene>
<evidence type="ECO:0000313" key="3">
    <source>
        <dbReference type="EMBL" id="RWX31794.1"/>
    </source>
</evidence>
<dbReference type="Gene3D" id="1.10.357.10">
    <property type="entry name" value="Tetracycline Repressor, domain 2"/>
    <property type="match status" value="1"/>
</dbReference>
<reference evidence="3 4" key="1">
    <citation type="submission" date="2019-01" db="EMBL/GenBank/DDBJ databases">
        <title>RHIZO-ID as a novel technology for direct rhizobia identification.</title>
        <authorList>
            <person name="De Meyer S.E."/>
        </authorList>
    </citation>
    <scope>NUCLEOTIDE SEQUENCE [LARGE SCALE GENOMIC DNA]</scope>
    <source>
        <strain evidence="3 4">WSM448</strain>
    </source>
</reference>
<dbReference type="EMBL" id="SBHX01000028">
    <property type="protein sequence ID" value="RWX31794.1"/>
    <property type="molecule type" value="Genomic_DNA"/>
</dbReference>
<organism evidence="3 4">
    <name type="scientific">Rhizobium leguminosarum</name>
    <dbReference type="NCBI Taxonomy" id="384"/>
    <lineage>
        <taxon>Bacteria</taxon>
        <taxon>Pseudomonadati</taxon>
        <taxon>Pseudomonadota</taxon>
        <taxon>Alphaproteobacteria</taxon>
        <taxon>Hyphomicrobiales</taxon>
        <taxon>Rhizobiaceae</taxon>
        <taxon>Rhizobium/Agrobacterium group</taxon>
        <taxon>Rhizobium</taxon>
    </lineage>
</organism>
<accession>A0A444I2P1</accession>
<proteinExistence type="predicted"/>
<evidence type="ECO:0000313" key="4">
    <source>
        <dbReference type="Proteomes" id="UP000283817"/>
    </source>
</evidence>
<sequence>MGIARQSHYDTFGDEHELYLKALRNYGIADVSAFASLAREARTPMEAIKALLLSVAAGDQDARARGCLGVQAICDFGTTDAAVSPISRDAAELFRKTLSKILADAKTQGDLPDRFDPQAGQKFFTRSYWV</sequence>
<protein>
    <submittedName>
        <fullName evidence="3">Uncharacterized protein</fullName>
    </submittedName>
</protein>
<dbReference type="AlphaFoldDB" id="A0A444I2P1"/>
<dbReference type="PANTHER" id="PTHR47506">
    <property type="entry name" value="TRANSCRIPTIONAL REGULATORY PROTEIN"/>
    <property type="match status" value="1"/>
</dbReference>
<keyword evidence="2" id="KW-0804">Transcription</keyword>
<dbReference type="RefSeq" id="WP_128410559.1">
    <property type="nucleotide sequence ID" value="NZ_SBHX01000028.1"/>
</dbReference>
<dbReference type="InterPro" id="IPR036271">
    <property type="entry name" value="Tet_transcr_reg_TetR-rel_C_sf"/>
</dbReference>
<name>A0A444I2P1_RHILE</name>
<evidence type="ECO:0000256" key="1">
    <source>
        <dbReference type="ARBA" id="ARBA00023015"/>
    </source>
</evidence>
<dbReference type="SUPFAM" id="SSF48498">
    <property type="entry name" value="Tetracyclin repressor-like, C-terminal domain"/>
    <property type="match status" value="1"/>
</dbReference>
<dbReference type="Proteomes" id="UP000283817">
    <property type="component" value="Unassembled WGS sequence"/>
</dbReference>
<keyword evidence="1" id="KW-0805">Transcription regulation</keyword>
<dbReference type="PANTHER" id="PTHR47506:SF1">
    <property type="entry name" value="HTH-TYPE TRANSCRIPTIONAL REGULATOR YJDC"/>
    <property type="match status" value="1"/>
</dbReference>
<evidence type="ECO:0000256" key="2">
    <source>
        <dbReference type="ARBA" id="ARBA00023163"/>
    </source>
</evidence>